<sequence>MAQDVSSSCTSCLEDSASFARMFLVNAPPLLAFKTTWAPFGQPATCKLPVSFSESEEDNSGTSITTQVQGIITNLQSDESSLDVTSDYEGIMQKNRKGEIRVDKGLTSSAAAFKAHSKESATIVVPTQFKDNKGESSGCGQLALESDSDDSVDRDIEEAIQEYLKKRGTTDPPSVPENAKSLATTEKESSLLVAVQKNAPPHTCPSSMEAKSDFFEGFRPHDRPRSASPQSVSSDDSFEQSINHEIEQFLQERKQQNIANETGKKDVQIAAAVRPKSKSGKAPDKPSSGKHGSRDPPGKPHAECISTQSKSIKTNSDGLKSTSNRKQPKANICRQSKSTKAPNKEAVKSSNELSDSSSDDGIEEAIQLYQLEKSRQECNLKIPVIVSPERVKAKPQTGLNSNPCSDKNLQERPDNRKRKLPAVKPAAPHDISHCQPVSGKRPYFVADNSSPKCETAARLATRCAETSAELMCAEAILDISKAILPSQAESTFTVLPANPPSHVEPDSDSTVDSDDSIEQEIRTFLARKAEAEGAVAAFPKQEPVLPDAKAEPDSQSTVSKNKLSLSQKRKTHENKPVQQGQATHTLQKVTSSNVNTQTELNKRLLPSETVENSCMRTGTYVVGRAKSQHPPAAGIAAGHHNMDVKNAESSTGVRRSPCKNNMEESENYSGDESSSLDSDEDLDTAIKDLLKSKKKCKKKARDTRSPCKKRVRFGESTCRVLEPYGTEQRNDHGTRAPPNKSCLVSSSQTTENSVRKTKSSLKVKDPDKVNNTNGEPKVSCASVKTEANVQPCALPQDQDSSSVDSDDSIEQEIRKFLAERARESAELSAAQQGSDFSPPVLEEGKSAQTVKQHHGVSCKADTPSRSSTTFTSITTPRHESAAAPKSLDSKQITSPVRQLHHYPVVAAAAGCSPVTRKESLSVKRECILAPSNVIKQGESPCRVVTKTETNGSQGKPDSAVSGNFVAGLKYISGGEKQLVLNVGPSRLTGDHASKQASCRPVAKKGPLLEKAKVVQTSVSSKTPLVRPRLYVLTTQVCKENSALCLPINVAPYETGLNLMSLQYCHGQVATRVLPVAGELRVQQPKGGDGRRLPATSAGGISPLIPKTPVRERRPSQGNEAGSGRDMEKGRCSQEKEQLSSFFSTRINPGMTVEPYVLLSPEKICNQFGLRRPRHRKSHKDNKVNLLPSKSPGGYRRTF</sequence>
<feature type="compositionally biased region" description="Basic residues" evidence="1">
    <location>
        <begin position="1170"/>
        <end position="1179"/>
    </location>
</feature>
<organism evidence="3 4">
    <name type="scientific">Leptobrachium leishanense</name>
    <name type="common">Leishan spiny toad</name>
    <dbReference type="NCBI Taxonomy" id="445787"/>
    <lineage>
        <taxon>Eukaryota</taxon>
        <taxon>Metazoa</taxon>
        <taxon>Chordata</taxon>
        <taxon>Craniata</taxon>
        <taxon>Vertebrata</taxon>
        <taxon>Euteleostomi</taxon>
        <taxon>Amphibia</taxon>
        <taxon>Batrachia</taxon>
        <taxon>Anura</taxon>
        <taxon>Pelobatoidea</taxon>
        <taxon>Megophryidae</taxon>
        <taxon>Leptobrachium</taxon>
    </lineage>
</organism>
<feature type="compositionally biased region" description="Polar residues" evidence="1">
    <location>
        <begin position="742"/>
        <end position="752"/>
    </location>
</feature>
<feature type="compositionally biased region" description="Low complexity" evidence="1">
    <location>
        <begin position="863"/>
        <end position="875"/>
    </location>
</feature>
<feature type="compositionally biased region" description="Basic and acidic residues" evidence="1">
    <location>
        <begin position="292"/>
        <end position="302"/>
    </location>
</feature>
<feature type="region of interest" description="Disordered" evidence="1">
    <location>
        <begin position="494"/>
        <end position="513"/>
    </location>
</feature>
<feature type="region of interest" description="Disordered" evidence="1">
    <location>
        <begin position="216"/>
        <end position="360"/>
    </location>
</feature>
<feature type="compositionally biased region" description="Basic and acidic residues" evidence="1">
    <location>
        <begin position="1122"/>
        <end position="1134"/>
    </location>
</feature>
<feature type="compositionally biased region" description="Polar residues" evidence="1">
    <location>
        <begin position="553"/>
        <end position="566"/>
    </location>
</feature>
<evidence type="ECO:0000313" key="4">
    <source>
        <dbReference type="Proteomes" id="UP000694569"/>
    </source>
</evidence>
<feature type="compositionally biased region" description="Basic and acidic residues" evidence="1">
    <location>
        <begin position="216"/>
        <end position="225"/>
    </location>
</feature>
<evidence type="ECO:0000256" key="1">
    <source>
        <dbReference type="SAM" id="MobiDB-lite"/>
    </source>
</evidence>
<evidence type="ECO:0000313" key="3">
    <source>
        <dbReference type="Ensembl" id="ENSLLEP00000016680.1"/>
    </source>
</evidence>
<dbReference type="PANTHER" id="PTHR15724:SF0">
    <property type="entry name" value="PROTEIN PHOSPHATASE 1 REGULATORY SUBUNIT 26"/>
    <property type="match status" value="1"/>
</dbReference>
<feature type="compositionally biased region" description="Polar residues" evidence="1">
    <location>
        <begin position="576"/>
        <end position="599"/>
    </location>
</feature>
<dbReference type="InterPro" id="IPR026130">
    <property type="entry name" value="PPP1R26"/>
</dbReference>
<dbReference type="Proteomes" id="UP000694569">
    <property type="component" value="Unplaced"/>
</dbReference>
<dbReference type="OrthoDB" id="9939953at2759"/>
<feature type="compositionally biased region" description="Polar residues" evidence="1">
    <location>
        <begin position="397"/>
        <end position="407"/>
    </location>
</feature>
<gene>
    <name evidence="3" type="primary">PPP1R26</name>
</gene>
<reference evidence="3" key="1">
    <citation type="submission" date="2025-08" db="UniProtKB">
        <authorList>
            <consortium name="Ensembl"/>
        </authorList>
    </citation>
    <scope>IDENTIFICATION</scope>
</reference>
<feature type="compositionally biased region" description="Basic and acidic residues" evidence="1">
    <location>
        <begin position="242"/>
        <end position="255"/>
    </location>
</feature>
<keyword evidence="4" id="KW-1185">Reference proteome</keyword>
<feature type="region of interest" description="Disordered" evidence="1">
    <location>
        <begin position="391"/>
        <end position="435"/>
    </location>
</feature>
<dbReference type="Pfam" id="PF15740">
    <property type="entry name" value="PPP1R26_N"/>
    <property type="match status" value="1"/>
</dbReference>
<feature type="region of interest" description="Disordered" evidence="1">
    <location>
        <begin position="130"/>
        <end position="185"/>
    </location>
</feature>
<dbReference type="Ensembl" id="ENSLLET00000017314.1">
    <property type="protein sequence ID" value="ENSLLEP00000016680.1"/>
    <property type="gene ID" value="ENSLLEG00000010624.1"/>
</dbReference>
<feature type="region of interest" description="Disordered" evidence="1">
    <location>
        <begin position="824"/>
        <end position="891"/>
    </location>
</feature>
<evidence type="ECO:0000259" key="2">
    <source>
        <dbReference type="Pfam" id="PF15740"/>
    </source>
</evidence>
<feature type="compositionally biased region" description="Acidic residues" evidence="1">
    <location>
        <begin position="146"/>
        <end position="160"/>
    </location>
</feature>
<proteinExistence type="predicted"/>
<feature type="region of interest" description="Disordered" evidence="1">
    <location>
        <begin position="1082"/>
        <end position="1134"/>
    </location>
</feature>
<dbReference type="PANTHER" id="PTHR15724">
    <property type="entry name" value="PROTEIN PHOSPHATASE 1 REGULATORY SUBUNIT 26"/>
    <property type="match status" value="1"/>
</dbReference>
<dbReference type="InterPro" id="IPR031474">
    <property type="entry name" value="PPP1R26_N"/>
</dbReference>
<reference evidence="3" key="2">
    <citation type="submission" date="2025-09" db="UniProtKB">
        <authorList>
            <consortium name="Ensembl"/>
        </authorList>
    </citation>
    <scope>IDENTIFICATION</scope>
</reference>
<dbReference type="GO" id="GO:0004864">
    <property type="term" value="F:protein phosphatase inhibitor activity"/>
    <property type="evidence" value="ECO:0007669"/>
    <property type="project" value="InterPro"/>
</dbReference>
<protein>
    <submittedName>
        <fullName evidence="3">Protein phosphatase 1 regulatory subunit 26</fullName>
    </submittedName>
</protein>
<dbReference type="GeneTree" id="ENSGT00390000014118"/>
<feature type="region of interest" description="Disordered" evidence="1">
    <location>
        <begin position="537"/>
        <end position="605"/>
    </location>
</feature>
<feature type="region of interest" description="Disordered" evidence="1">
    <location>
        <begin position="1170"/>
        <end position="1198"/>
    </location>
</feature>
<name>A0A8C5MT22_9ANUR</name>
<feature type="region of interest" description="Disordered" evidence="1">
    <location>
        <begin position="726"/>
        <end position="777"/>
    </location>
</feature>
<dbReference type="AlphaFoldDB" id="A0A8C5MT22"/>
<feature type="region of interest" description="Disordered" evidence="1">
    <location>
        <begin position="646"/>
        <end position="679"/>
    </location>
</feature>
<accession>A0A8C5MT22</accession>
<feature type="compositionally biased region" description="Polar residues" evidence="1">
    <location>
        <begin position="305"/>
        <end position="325"/>
    </location>
</feature>
<feature type="compositionally biased region" description="Low complexity" evidence="1">
    <location>
        <begin position="226"/>
        <end position="235"/>
    </location>
</feature>
<feature type="domain" description="Protein phosphatase 1 regulatory subunit 26 N-terminal" evidence="2">
    <location>
        <begin position="22"/>
        <end position="824"/>
    </location>
</feature>